<proteinExistence type="predicted"/>
<evidence type="ECO:0000313" key="2">
    <source>
        <dbReference type="Proteomes" id="UP000250088"/>
    </source>
</evidence>
<dbReference type="Proteomes" id="UP000250088">
    <property type="component" value="Chromosome"/>
</dbReference>
<dbReference type="AlphaFoldDB" id="A0A2Z2HXC5"/>
<keyword evidence="2" id="KW-1185">Reference proteome</keyword>
<dbReference type="GeneID" id="32895617"/>
<dbReference type="RefSeq" id="WP_086890226.1">
    <property type="nucleotide sequence ID" value="NZ_CP019893.1"/>
</dbReference>
<reference evidence="2" key="1">
    <citation type="submission" date="2017-02" db="EMBL/GenBank/DDBJ databases">
        <title>Natronthermophilus aegyptiacus gen. nov.,sp. nov., an aerobic, extremely halophilic alkalithermophilic archaeon isolated from the athalassohaline Wadi An Natrun, Egypt.</title>
        <authorList>
            <person name="Zhao B."/>
        </authorList>
    </citation>
    <scope>NUCLEOTIDE SEQUENCE [LARGE SCALE GENOMIC DNA]</scope>
    <source>
        <strain evidence="2">JW/NM-HA 15</strain>
    </source>
</reference>
<protein>
    <submittedName>
        <fullName evidence="1">MarR family transcriptional regulator</fullName>
    </submittedName>
</protein>
<gene>
    <name evidence="1" type="ORF">B1756_16050</name>
</gene>
<sequence>MRSHESATQAQLEPVPETIESSQAKLVYLCLEASDGATVEDLTETLTMKKIDVLSVLHSLERDGLVDNRHGEFVVLE</sequence>
<dbReference type="EMBL" id="CP019893">
    <property type="protein sequence ID" value="ARS91891.1"/>
    <property type="molecule type" value="Genomic_DNA"/>
</dbReference>
<dbReference type="OrthoDB" id="182995at2157"/>
<accession>A0A2Z2HXC5</accession>
<dbReference type="KEGG" id="naj:B1756_16050"/>
<dbReference type="InterPro" id="IPR036390">
    <property type="entry name" value="WH_DNA-bd_sf"/>
</dbReference>
<evidence type="ECO:0000313" key="1">
    <source>
        <dbReference type="EMBL" id="ARS91891.1"/>
    </source>
</evidence>
<organism evidence="1 2">
    <name type="scientific">Natrarchaeobaculum aegyptiacum</name>
    <dbReference type="NCBI Taxonomy" id="745377"/>
    <lineage>
        <taxon>Archaea</taxon>
        <taxon>Methanobacteriati</taxon>
        <taxon>Methanobacteriota</taxon>
        <taxon>Stenosarchaea group</taxon>
        <taxon>Halobacteria</taxon>
        <taxon>Halobacteriales</taxon>
        <taxon>Natrialbaceae</taxon>
        <taxon>Natrarchaeobaculum</taxon>
    </lineage>
</organism>
<dbReference type="SUPFAM" id="SSF46785">
    <property type="entry name" value="Winged helix' DNA-binding domain"/>
    <property type="match status" value="1"/>
</dbReference>
<name>A0A2Z2HXC5_9EURY</name>